<dbReference type="STRING" id="1351755.CCH01_00880"/>
<dbReference type="Pfam" id="PF04324">
    <property type="entry name" value="Fer2_BFD"/>
    <property type="match status" value="1"/>
</dbReference>
<organism evidence="2 3">
    <name type="scientific">Clostridium chauvoei JF4335</name>
    <dbReference type="NCBI Taxonomy" id="1351755"/>
    <lineage>
        <taxon>Bacteria</taxon>
        <taxon>Bacillati</taxon>
        <taxon>Bacillota</taxon>
        <taxon>Clostridia</taxon>
        <taxon>Eubacteriales</taxon>
        <taxon>Clostridiaceae</taxon>
        <taxon>Clostridium</taxon>
    </lineage>
</organism>
<dbReference type="OrthoDB" id="1629586at2"/>
<evidence type="ECO:0000259" key="1">
    <source>
        <dbReference type="Pfam" id="PF04324"/>
    </source>
</evidence>
<dbReference type="Proteomes" id="UP000190476">
    <property type="component" value="Chromosome I"/>
</dbReference>
<feature type="domain" description="BFD-like [2Fe-2S]-binding" evidence="1">
    <location>
        <begin position="16"/>
        <end position="66"/>
    </location>
</feature>
<evidence type="ECO:0000313" key="2">
    <source>
        <dbReference type="EMBL" id="SLK10558.1"/>
    </source>
</evidence>
<dbReference type="AlphaFoldDB" id="A0A1U6IRE6"/>
<dbReference type="InterPro" id="IPR007419">
    <property type="entry name" value="BFD-like_2Fe2S-bd_dom"/>
</dbReference>
<dbReference type="GeneID" id="66300310"/>
<sequence>MENNLNEQVLDKITKVCTCKAIPRSKIKDAIKAGAHTVEEVSKATGACTGGCRGYRCTPTIEKLIEKHLENR</sequence>
<accession>A0A1U6IRE6</accession>
<keyword evidence="3" id="KW-1185">Reference proteome</keyword>
<dbReference type="EMBL" id="LT799839">
    <property type="protein sequence ID" value="SLK10558.1"/>
    <property type="molecule type" value="Genomic_DNA"/>
</dbReference>
<protein>
    <submittedName>
        <fullName evidence="2">(2Fe-2S)-binding protein</fullName>
    </submittedName>
</protein>
<dbReference type="InterPro" id="IPR041854">
    <property type="entry name" value="BFD-like_2Fe2S-bd_dom_sf"/>
</dbReference>
<evidence type="ECO:0000313" key="3">
    <source>
        <dbReference type="Proteomes" id="UP000190476"/>
    </source>
</evidence>
<name>A0A1U6IRE6_9CLOT</name>
<reference evidence="3" key="1">
    <citation type="submission" date="2017-03" db="EMBL/GenBank/DDBJ databases">
        <authorList>
            <person name="Falquet L."/>
            <person name="Falquet L."/>
        </authorList>
    </citation>
    <scope>NUCLEOTIDE SEQUENCE [LARGE SCALE GENOMIC DNA]</scope>
</reference>
<gene>
    <name evidence="2" type="ORF">CCH01_00880</name>
</gene>
<proteinExistence type="predicted"/>
<dbReference type="Gene3D" id="1.10.10.1100">
    <property type="entry name" value="BFD-like [2Fe-2S]-binding domain"/>
    <property type="match status" value="1"/>
</dbReference>
<dbReference type="RefSeq" id="WP_079481008.1">
    <property type="nucleotide sequence ID" value="NZ_CBML010000007.1"/>
</dbReference>